<feature type="compositionally biased region" description="Polar residues" evidence="4">
    <location>
        <begin position="487"/>
        <end position="503"/>
    </location>
</feature>
<accession>A0A2T7NWB6</accession>
<gene>
    <name evidence="5" type="ORF">C0Q70_13108</name>
</gene>
<feature type="region of interest" description="Disordered" evidence="4">
    <location>
        <begin position="267"/>
        <end position="309"/>
    </location>
</feature>
<evidence type="ECO:0000256" key="4">
    <source>
        <dbReference type="SAM" id="MobiDB-lite"/>
    </source>
</evidence>
<dbReference type="Pfam" id="PF15554">
    <property type="entry name" value="FSIP1"/>
    <property type="match status" value="1"/>
</dbReference>
<feature type="region of interest" description="Disordered" evidence="4">
    <location>
        <begin position="487"/>
        <end position="508"/>
    </location>
</feature>
<name>A0A2T7NWB6_POMCA</name>
<feature type="region of interest" description="Disordered" evidence="4">
    <location>
        <begin position="599"/>
        <end position="618"/>
    </location>
</feature>
<sequence>MMCESVADSVTSISEEEQEFEMSLDDLNYSDKDGDEEDEFDESEDDFESDVTLEEDEDGGLDLAKHSRVNDLSMPQVMLSGKCADDTAEHSSNALVPVSEADDPYSVDSDEEKELLKDIKDEIKTMVRAEMKEELAAYEHKTRAIEVGCLPLPAGNEIDKYPDLADMEPELRDAFIKMRKLDRILEKRMKQEQKVKRERIILEQRIRCELVELQSKGPIQKDIKANTDKFITLALPASHNEGVDTNLPPVTPVFQTQVKEDELKARLSNTGQSSTNNSEKSSAASNDTNTADSRQENGSTKKYTKKRKNFIKRNKELAANAKDTVAMTDDEKKRLKELLTDIESLPDIPEEGLDTQIKVDENHFQMMLQPGEGFVPTDNELQTLTTIDQRLQCLLPEEEFRSISNSVLSTVPQQRLFVRVDAQMNADFELYGERVLVETKEERELQAKLKRIEEQLAAFHLPEEIQMESPALTDEQLDSLLDQCARSLSSTFPPDTPDSMNSERSLESARARLLENPPHLSDDVLQKLLSEAHFPLSTHLLDLQDDDSKSAQNGEGQIIKADTWKAIAEQTLEVTDAGGDEGRWSPRKPLKNVGFSAHQSYSETSMHSTSPRQTSVLHSYSQQLIGRESPFSLPDISVSRFLVNTPQGQPLMSANNDPMTYRNSRTSSQAKQLTRNGVQ</sequence>
<reference evidence="5 6" key="1">
    <citation type="submission" date="2018-04" db="EMBL/GenBank/DDBJ databases">
        <title>The genome of golden apple snail Pomacea canaliculata provides insight into stress tolerance and invasive adaptation.</title>
        <authorList>
            <person name="Liu C."/>
            <person name="Liu B."/>
            <person name="Ren Y."/>
            <person name="Zhang Y."/>
            <person name="Wang H."/>
            <person name="Li S."/>
            <person name="Jiang F."/>
            <person name="Yin L."/>
            <person name="Zhang G."/>
            <person name="Qian W."/>
            <person name="Fan W."/>
        </authorList>
    </citation>
    <scope>NUCLEOTIDE SEQUENCE [LARGE SCALE GENOMIC DNA]</scope>
    <source>
        <strain evidence="5">SZHN2017</strain>
        <tissue evidence="5">Muscle</tissue>
    </source>
</reference>
<comment type="caution">
    <text evidence="5">The sequence shown here is derived from an EMBL/GenBank/DDBJ whole genome shotgun (WGS) entry which is preliminary data.</text>
</comment>
<comment type="similarity">
    <text evidence="1">Belongs to the FSIP1 family.</text>
</comment>
<protein>
    <recommendedName>
        <fullName evidence="2">Fibrous sheath-interacting protein 1</fullName>
    </recommendedName>
</protein>
<feature type="region of interest" description="Disordered" evidence="4">
    <location>
        <begin position="1"/>
        <end position="62"/>
    </location>
</feature>
<dbReference type="EMBL" id="PZQS01000008">
    <property type="protein sequence ID" value="PVD25452.1"/>
    <property type="molecule type" value="Genomic_DNA"/>
</dbReference>
<dbReference type="PANTHER" id="PTHR22012">
    <property type="entry name" value="FIBROUS SHEATH INTERACTING PROTEIN 1"/>
    <property type="match status" value="1"/>
</dbReference>
<dbReference type="PRINTS" id="PR02075">
    <property type="entry name" value="FIBSHEATHIP1"/>
</dbReference>
<feature type="compositionally biased region" description="Acidic residues" evidence="4">
    <location>
        <begin position="14"/>
        <end position="24"/>
    </location>
</feature>
<dbReference type="InterPro" id="IPR026246">
    <property type="entry name" value="Fsip1"/>
</dbReference>
<evidence type="ECO:0000256" key="1">
    <source>
        <dbReference type="ARBA" id="ARBA00010495"/>
    </source>
</evidence>
<feature type="region of interest" description="Disordered" evidence="4">
    <location>
        <begin position="85"/>
        <end position="108"/>
    </location>
</feature>
<dbReference type="OrthoDB" id="9946895at2759"/>
<keyword evidence="6" id="KW-1185">Reference proteome</keyword>
<feature type="region of interest" description="Disordered" evidence="4">
    <location>
        <begin position="647"/>
        <end position="679"/>
    </location>
</feature>
<proteinExistence type="inferred from homology"/>
<evidence type="ECO:0000313" key="6">
    <source>
        <dbReference type="Proteomes" id="UP000245119"/>
    </source>
</evidence>
<feature type="compositionally biased region" description="Acidic residues" evidence="4">
    <location>
        <begin position="33"/>
        <end position="60"/>
    </location>
</feature>
<dbReference type="AlphaFoldDB" id="A0A2T7NWB6"/>
<organism evidence="5 6">
    <name type="scientific">Pomacea canaliculata</name>
    <name type="common">Golden apple snail</name>
    <dbReference type="NCBI Taxonomy" id="400727"/>
    <lineage>
        <taxon>Eukaryota</taxon>
        <taxon>Metazoa</taxon>
        <taxon>Spiralia</taxon>
        <taxon>Lophotrochozoa</taxon>
        <taxon>Mollusca</taxon>
        <taxon>Gastropoda</taxon>
        <taxon>Caenogastropoda</taxon>
        <taxon>Architaenioglossa</taxon>
        <taxon>Ampullarioidea</taxon>
        <taxon>Ampullariidae</taxon>
        <taxon>Pomacea</taxon>
    </lineage>
</organism>
<dbReference type="OMA" id="YDFDSTS"/>
<feature type="compositionally biased region" description="Polar residues" evidence="4">
    <location>
        <begin position="267"/>
        <end position="301"/>
    </location>
</feature>
<dbReference type="Proteomes" id="UP000245119">
    <property type="component" value="Linkage Group LG8"/>
</dbReference>
<keyword evidence="3" id="KW-0175">Coiled coil</keyword>
<evidence type="ECO:0000256" key="3">
    <source>
        <dbReference type="ARBA" id="ARBA00023054"/>
    </source>
</evidence>
<evidence type="ECO:0000313" key="5">
    <source>
        <dbReference type="EMBL" id="PVD25452.1"/>
    </source>
</evidence>
<dbReference type="PANTHER" id="PTHR22012:SF2">
    <property type="entry name" value="FIBROUS SHEATH-INTERACTING PROTEIN 1"/>
    <property type="match status" value="1"/>
</dbReference>
<evidence type="ECO:0000256" key="2">
    <source>
        <dbReference type="ARBA" id="ARBA00019480"/>
    </source>
</evidence>